<dbReference type="InterPro" id="IPR036390">
    <property type="entry name" value="WH_DNA-bd_sf"/>
</dbReference>
<evidence type="ECO:0000256" key="1">
    <source>
        <dbReference type="ARBA" id="ARBA00023015"/>
    </source>
</evidence>
<evidence type="ECO:0000313" key="6">
    <source>
        <dbReference type="EMBL" id="SIO27952.1"/>
    </source>
</evidence>
<feature type="domain" description="HTH gntR-type" evidence="5">
    <location>
        <begin position="28"/>
        <end position="95"/>
    </location>
</feature>
<proteinExistence type="predicted"/>
<dbReference type="CDD" id="cd07377">
    <property type="entry name" value="WHTH_GntR"/>
    <property type="match status" value="1"/>
</dbReference>
<dbReference type="InterPro" id="IPR011711">
    <property type="entry name" value="GntR_C"/>
</dbReference>
<dbReference type="InterPro" id="IPR036388">
    <property type="entry name" value="WH-like_DNA-bd_sf"/>
</dbReference>
<organism evidence="6 7">
    <name type="scientific">Agromyces cerinus subsp. cerinus</name>
    <dbReference type="NCBI Taxonomy" id="232089"/>
    <lineage>
        <taxon>Bacteria</taxon>
        <taxon>Bacillati</taxon>
        <taxon>Actinomycetota</taxon>
        <taxon>Actinomycetes</taxon>
        <taxon>Micrococcales</taxon>
        <taxon>Microbacteriaceae</taxon>
        <taxon>Agromyces</taxon>
    </lineage>
</organism>
<dbReference type="SUPFAM" id="SSF46785">
    <property type="entry name" value="Winged helix' DNA-binding domain"/>
    <property type="match status" value="1"/>
</dbReference>
<dbReference type="AlphaFoldDB" id="A0A1N6I7F6"/>
<sequence length="236" mass="25453">MTEAAGTIPPADAPGPRPGHDGGMPTVDSAAERARTAIRAGILDGTHRPDTMLSENELAAQLGMSRTPVRAALTRLQDEGWITIYPKRGALVRSLSDPEIADLADARLILEAAGVQRATTAARQALADRLEPTLVAQRAALEARDLDGFVTLTIAFHRSFVEAGGNRTLAEIGDRLTARQRLLLSAHRDSLFERSDQVIDEHRALIERLRADDPAGFAEALRTHLMDTHGPELGPI</sequence>
<feature type="region of interest" description="Disordered" evidence="4">
    <location>
        <begin position="1"/>
        <end position="27"/>
    </location>
</feature>
<keyword evidence="2 6" id="KW-0238">DNA-binding</keyword>
<dbReference type="PANTHER" id="PTHR43537">
    <property type="entry name" value="TRANSCRIPTIONAL REGULATOR, GNTR FAMILY"/>
    <property type="match status" value="1"/>
</dbReference>
<dbReference type="PRINTS" id="PR00035">
    <property type="entry name" value="HTHGNTR"/>
</dbReference>
<dbReference type="GO" id="GO:0003700">
    <property type="term" value="F:DNA-binding transcription factor activity"/>
    <property type="evidence" value="ECO:0007669"/>
    <property type="project" value="InterPro"/>
</dbReference>
<reference evidence="7" key="1">
    <citation type="submission" date="2016-11" db="EMBL/GenBank/DDBJ databases">
        <authorList>
            <person name="Varghese N."/>
            <person name="Submissions S."/>
        </authorList>
    </citation>
    <scope>NUCLEOTIDE SEQUENCE [LARGE SCALE GENOMIC DNA]</scope>
    <source>
        <strain evidence="7">DSM 8595</strain>
    </source>
</reference>
<protein>
    <submittedName>
        <fullName evidence="6">DNA-binding transcriptional regulator, GntR family</fullName>
    </submittedName>
</protein>
<evidence type="ECO:0000256" key="2">
    <source>
        <dbReference type="ARBA" id="ARBA00023125"/>
    </source>
</evidence>
<dbReference type="STRING" id="232089.SAMN05443544_3778"/>
<accession>A0A1N6I7F6</accession>
<dbReference type="PANTHER" id="PTHR43537:SF24">
    <property type="entry name" value="GLUCONATE OPERON TRANSCRIPTIONAL REPRESSOR"/>
    <property type="match status" value="1"/>
</dbReference>
<evidence type="ECO:0000259" key="5">
    <source>
        <dbReference type="PROSITE" id="PS50949"/>
    </source>
</evidence>
<dbReference type="SMART" id="SM00345">
    <property type="entry name" value="HTH_GNTR"/>
    <property type="match status" value="1"/>
</dbReference>
<dbReference type="Gene3D" id="1.20.120.530">
    <property type="entry name" value="GntR ligand-binding domain-like"/>
    <property type="match status" value="1"/>
</dbReference>
<dbReference type="GO" id="GO:0003677">
    <property type="term" value="F:DNA binding"/>
    <property type="evidence" value="ECO:0007669"/>
    <property type="project" value="UniProtKB-KW"/>
</dbReference>
<evidence type="ECO:0000256" key="4">
    <source>
        <dbReference type="SAM" id="MobiDB-lite"/>
    </source>
</evidence>
<name>A0A1N6I7F6_9MICO</name>
<dbReference type="EMBL" id="FSRJ01000005">
    <property type="protein sequence ID" value="SIO27952.1"/>
    <property type="molecule type" value="Genomic_DNA"/>
</dbReference>
<gene>
    <name evidence="6" type="ORF">SAMN05443544_3778</name>
</gene>
<evidence type="ECO:0000313" key="7">
    <source>
        <dbReference type="Proteomes" id="UP000184699"/>
    </source>
</evidence>
<dbReference type="InterPro" id="IPR008920">
    <property type="entry name" value="TF_FadR/GntR_C"/>
</dbReference>
<dbReference type="Gene3D" id="1.10.10.10">
    <property type="entry name" value="Winged helix-like DNA-binding domain superfamily/Winged helix DNA-binding domain"/>
    <property type="match status" value="1"/>
</dbReference>
<dbReference type="Pfam" id="PF07729">
    <property type="entry name" value="FCD"/>
    <property type="match status" value="1"/>
</dbReference>
<dbReference type="PROSITE" id="PS50949">
    <property type="entry name" value="HTH_GNTR"/>
    <property type="match status" value="1"/>
</dbReference>
<keyword evidence="3" id="KW-0804">Transcription</keyword>
<keyword evidence="1" id="KW-0805">Transcription regulation</keyword>
<keyword evidence="7" id="KW-1185">Reference proteome</keyword>
<dbReference type="InterPro" id="IPR000524">
    <property type="entry name" value="Tscrpt_reg_HTH_GntR"/>
</dbReference>
<dbReference type="Pfam" id="PF00392">
    <property type="entry name" value="GntR"/>
    <property type="match status" value="1"/>
</dbReference>
<dbReference type="Proteomes" id="UP000184699">
    <property type="component" value="Unassembled WGS sequence"/>
</dbReference>
<dbReference type="SMART" id="SM00895">
    <property type="entry name" value="FCD"/>
    <property type="match status" value="1"/>
</dbReference>
<evidence type="ECO:0000256" key="3">
    <source>
        <dbReference type="ARBA" id="ARBA00023163"/>
    </source>
</evidence>
<dbReference type="SUPFAM" id="SSF48008">
    <property type="entry name" value="GntR ligand-binding domain-like"/>
    <property type="match status" value="1"/>
</dbReference>